<dbReference type="PROSITE" id="PS51975">
    <property type="entry name" value="RNASE_H_2"/>
    <property type="match status" value="1"/>
</dbReference>
<dbReference type="NCBIfam" id="NF000594">
    <property type="entry name" value="PRK00015.1-1"/>
    <property type="match status" value="1"/>
</dbReference>
<dbReference type="FunFam" id="3.30.420.10:FF:000006">
    <property type="entry name" value="Ribonuclease HII"/>
    <property type="match status" value="1"/>
</dbReference>
<organism evidence="18 19">
    <name type="scientific">Schleiferilactobacillus perolens DSM 12744</name>
    <dbReference type="NCBI Taxonomy" id="1423792"/>
    <lineage>
        <taxon>Bacteria</taxon>
        <taxon>Bacillati</taxon>
        <taxon>Bacillota</taxon>
        <taxon>Bacilli</taxon>
        <taxon>Lactobacillales</taxon>
        <taxon>Lactobacillaceae</taxon>
        <taxon>Schleiferilactobacillus</taxon>
    </lineage>
</organism>
<evidence type="ECO:0000259" key="17">
    <source>
        <dbReference type="PROSITE" id="PS51975"/>
    </source>
</evidence>
<keyword evidence="10 14" id="KW-0479">Metal-binding</keyword>
<comment type="cofactor">
    <cofactor evidence="14 15">
        <name>Mn(2+)</name>
        <dbReference type="ChEBI" id="CHEBI:29035"/>
    </cofactor>
    <cofactor evidence="14 15">
        <name>Mg(2+)</name>
        <dbReference type="ChEBI" id="CHEBI:18420"/>
    </cofactor>
    <text evidence="14 15">Manganese or magnesium. Binds 1 divalent metal ion per monomer in the absence of substrate. May bind a second metal ion after substrate binding.</text>
</comment>
<sequence length="244" mass="26694">MAGTLTAQQVTALAADPRVGAQKLYQRYQRHQQKIGRVHSAYEQRLHFEHQLWPKYSAIAGIDEVGRGPLAGPVVTAAVVLPHDAALWEVNDSKQLSAKKRLALFSQIMNVAVDVALGIATPAEIDTDNIYHATEIAMGRAVHALWQQPDFLLVDAMTVPVALPQQKLIKGDARSISIGAASIVAKVARDRLMETYDRVYPGYGFAHNAGYGTAEHLAGLQRLGATPIHRRSFSPVQLALKNRH</sequence>
<dbReference type="CDD" id="cd07182">
    <property type="entry name" value="RNase_HII_bacteria_HII_like"/>
    <property type="match status" value="1"/>
</dbReference>
<dbReference type="GO" id="GO:0043137">
    <property type="term" value="P:DNA replication, removal of RNA primer"/>
    <property type="evidence" value="ECO:0007669"/>
    <property type="project" value="TreeGrafter"/>
</dbReference>
<dbReference type="InterPro" id="IPR024567">
    <property type="entry name" value="RNase_HII/HIII_dom"/>
</dbReference>
<dbReference type="PATRIC" id="fig|1423792.3.peg.1298"/>
<dbReference type="AlphaFoldDB" id="A0A0R1N1D0"/>
<keyword evidence="8 14" id="KW-0963">Cytoplasm</keyword>
<evidence type="ECO:0000256" key="12">
    <source>
        <dbReference type="ARBA" id="ARBA00022801"/>
    </source>
</evidence>
<dbReference type="GO" id="GO:0030145">
    <property type="term" value="F:manganese ion binding"/>
    <property type="evidence" value="ECO:0007669"/>
    <property type="project" value="UniProtKB-UniRule"/>
</dbReference>
<feature type="binding site" evidence="14 15">
    <location>
        <position position="64"/>
    </location>
    <ligand>
        <name>a divalent metal cation</name>
        <dbReference type="ChEBI" id="CHEBI:60240"/>
    </ligand>
</feature>
<dbReference type="GO" id="GO:0032299">
    <property type="term" value="C:ribonuclease H2 complex"/>
    <property type="evidence" value="ECO:0007669"/>
    <property type="project" value="TreeGrafter"/>
</dbReference>
<dbReference type="GO" id="GO:0004523">
    <property type="term" value="F:RNA-DNA hybrid ribonuclease activity"/>
    <property type="evidence" value="ECO:0007669"/>
    <property type="project" value="UniProtKB-UniRule"/>
</dbReference>
<evidence type="ECO:0000256" key="11">
    <source>
        <dbReference type="ARBA" id="ARBA00022759"/>
    </source>
</evidence>
<reference evidence="18 19" key="1">
    <citation type="journal article" date="2015" name="Genome Announc.">
        <title>Expanding the biotechnology potential of lactobacilli through comparative genomics of 213 strains and associated genera.</title>
        <authorList>
            <person name="Sun Z."/>
            <person name="Harris H.M."/>
            <person name="McCann A."/>
            <person name="Guo C."/>
            <person name="Argimon S."/>
            <person name="Zhang W."/>
            <person name="Yang X."/>
            <person name="Jeffery I.B."/>
            <person name="Cooney J.C."/>
            <person name="Kagawa T.F."/>
            <person name="Liu W."/>
            <person name="Song Y."/>
            <person name="Salvetti E."/>
            <person name="Wrobel A."/>
            <person name="Rasinkangas P."/>
            <person name="Parkhill J."/>
            <person name="Rea M.C."/>
            <person name="O'Sullivan O."/>
            <person name="Ritari J."/>
            <person name="Douillard F.P."/>
            <person name="Paul Ross R."/>
            <person name="Yang R."/>
            <person name="Briner A.E."/>
            <person name="Felis G.E."/>
            <person name="de Vos W.M."/>
            <person name="Barrangou R."/>
            <person name="Klaenhammer T.R."/>
            <person name="Caufield P.W."/>
            <person name="Cui Y."/>
            <person name="Zhang H."/>
            <person name="O'Toole P.W."/>
        </authorList>
    </citation>
    <scope>NUCLEOTIDE SEQUENCE [LARGE SCALE GENOMIC DNA]</scope>
    <source>
        <strain evidence="18 19">DSM 12744</strain>
    </source>
</reference>
<comment type="subcellular location">
    <subcellularLocation>
        <location evidence="4 14">Cytoplasm</location>
    </subcellularLocation>
</comment>
<evidence type="ECO:0000256" key="9">
    <source>
        <dbReference type="ARBA" id="ARBA00022722"/>
    </source>
</evidence>
<gene>
    <name evidence="14" type="primary">rnhB</name>
    <name evidence="18" type="ORF">FD09_GL001279</name>
</gene>
<dbReference type="Proteomes" id="UP000051330">
    <property type="component" value="Unassembled WGS sequence"/>
</dbReference>
<dbReference type="Gene3D" id="3.30.420.10">
    <property type="entry name" value="Ribonuclease H-like superfamily/Ribonuclease H"/>
    <property type="match status" value="1"/>
</dbReference>
<dbReference type="EMBL" id="AZEC01000002">
    <property type="protein sequence ID" value="KRL14118.1"/>
    <property type="molecule type" value="Genomic_DNA"/>
</dbReference>
<feature type="domain" description="RNase H type-2" evidence="17">
    <location>
        <begin position="57"/>
        <end position="244"/>
    </location>
</feature>
<evidence type="ECO:0000256" key="15">
    <source>
        <dbReference type="PROSITE-ProRule" id="PRU01319"/>
    </source>
</evidence>
<dbReference type="PANTHER" id="PTHR10954">
    <property type="entry name" value="RIBONUCLEASE H2 SUBUNIT A"/>
    <property type="match status" value="1"/>
</dbReference>
<dbReference type="InterPro" id="IPR012337">
    <property type="entry name" value="RNaseH-like_sf"/>
</dbReference>
<dbReference type="Pfam" id="PF01351">
    <property type="entry name" value="RNase_HII"/>
    <property type="match status" value="1"/>
</dbReference>
<evidence type="ECO:0000256" key="10">
    <source>
        <dbReference type="ARBA" id="ARBA00022723"/>
    </source>
</evidence>
<evidence type="ECO:0000256" key="14">
    <source>
        <dbReference type="HAMAP-Rule" id="MF_00052"/>
    </source>
</evidence>
<evidence type="ECO:0000256" key="5">
    <source>
        <dbReference type="ARBA" id="ARBA00007383"/>
    </source>
</evidence>
<feature type="binding site" evidence="14 15">
    <location>
        <position position="155"/>
    </location>
    <ligand>
        <name>a divalent metal cation</name>
        <dbReference type="ChEBI" id="CHEBI:60240"/>
    </ligand>
</feature>
<proteinExistence type="inferred from homology"/>
<dbReference type="EC" id="3.1.26.4" evidence="6 14"/>
<evidence type="ECO:0000313" key="18">
    <source>
        <dbReference type="EMBL" id="KRL14118.1"/>
    </source>
</evidence>
<evidence type="ECO:0000256" key="6">
    <source>
        <dbReference type="ARBA" id="ARBA00012180"/>
    </source>
</evidence>
<feature type="binding site" evidence="14 15">
    <location>
        <position position="63"/>
    </location>
    <ligand>
        <name>a divalent metal cation</name>
        <dbReference type="ChEBI" id="CHEBI:60240"/>
    </ligand>
</feature>
<evidence type="ECO:0000313" key="19">
    <source>
        <dbReference type="Proteomes" id="UP000051330"/>
    </source>
</evidence>
<dbReference type="InterPro" id="IPR036397">
    <property type="entry name" value="RNaseH_sf"/>
</dbReference>
<dbReference type="HAMAP" id="MF_00052_B">
    <property type="entry name" value="RNase_HII_B"/>
    <property type="match status" value="1"/>
</dbReference>
<dbReference type="GO" id="GO:0006298">
    <property type="term" value="P:mismatch repair"/>
    <property type="evidence" value="ECO:0007669"/>
    <property type="project" value="TreeGrafter"/>
</dbReference>
<dbReference type="InterPro" id="IPR001352">
    <property type="entry name" value="RNase_HII/HIII"/>
</dbReference>
<evidence type="ECO:0000256" key="16">
    <source>
        <dbReference type="RuleBase" id="RU003515"/>
    </source>
</evidence>
<keyword evidence="19" id="KW-1185">Reference proteome</keyword>
<comment type="catalytic activity">
    <reaction evidence="1 14 15 16">
        <text>Endonucleolytic cleavage to 5'-phosphomonoester.</text>
        <dbReference type="EC" id="3.1.26.4"/>
    </reaction>
</comment>
<evidence type="ECO:0000256" key="4">
    <source>
        <dbReference type="ARBA" id="ARBA00004496"/>
    </source>
</evidence>
<dbReference type="InterPro" id="IPR022898">
    <property type="entry name" value="RNase_HII"/>
</dbReference>
<accession>A0A0R1N1D0</accession>
<comment type="cofactor">
    <cofactor evidence="2">
        <name>Mg(2+)</name>
        <dbReference type="ChEBI" id="CHEBI:18420"/>
    </cofactor>
</comment>
<dbReference type="GO" id="GO:0003723">
    <property type="term" value="F:RNA binding"/>
    <property type="evidence" value="ECO:0007669"/>
    <property type="project" value="UniProtKB-UniRule"/>
</dbReference>
<dbReference type="SUPFAM" id="SSF53098">
    <property type="entry name" value="Ribonuclease H-like"/>
    <property type="match status" value="1"/>
</dbReference>
<evidence type="ECO:0000256" key="3">
    <source>
        <dbReference type="ARBA" id="ARBA00004065"/>
    </source>
</evidence>
<protein>
    <recommendedName>
        <fullName evidence="7 14">Ribonuclease HII</fullName>
        <shortName evidence="14">RNase HII</shortName>
        <ecNumber evidence="6 14">3.1.26.4</ecNumber>
    </recommendedName>
</protein>
<keyword evidence="13 14" id="KW-0464">Manganese</keyword>
<keyword evidence="9 14" id="KW-0540">Nuclease</keyword>
<evidence type="ECO:0000256" key="7">
    <source>
        <dbReference type="ARBA" id="ARBA00019179"/>
    </source>
</evidence>
<evidence type="ECO:0000256" key="8">
    <source>
        <dbReference type="ARBA" id="ARBA00022490"/>
    </source>
</evidence>
<comment type="similarity">
    <text evidence="5 14 16">Belongs to the RNase HII family.</text>
</comment>
<dbReference type="GO" id="GO:0005737">
    <property type="term" value="C:cytoplasm"/>
    <property type="evidence" value="ECO:0007669"/>
    <property type="project" value="UniProtKB-SubCell"/>
</dbReference>
<dbReference type="PANTHER" id="PTHR10954:SF18">
    <property type="entry name" value="RIBONUCLEASE HII"/>
    <property type="match status" value="1"/>
</dbReference>
<keyword evidence="12 14" id="KW-0378">Hydrolase</keyword>
<evidence type="ECO:0000256" key="1">
    <source>
        <dbReference type="ARBA" id="ARBA00000077"/>
    </source>
</evidence>
<comment type="caution">
    <text evidence="18">The sequence shown here is derived from an EMBL/GenBank/DDBJ whole genome shotgun (WGS) entry which is preliminary data.</text>
</comment>
<comment type="function">
    <text evidence="3 14 16">Endonuclease that specifically degrades the RNA of RNA-DNA hybrids.</text>
</comment>
<name>A0A0R1N1D0_9LACO</name>
<dbReference type="STRING" id="1423792.FD09_GL001279"/>
<dbReference type="NCBIfam" id="NF000595">
    <property type="entry name" value="PRK00015.1-3"/>
    <property type="match status" value="1"/>
</dbReference>
<evidence type="ECO:0000256" key="2">
    <source>
        <dbReference type="ARBA" id="ARBA00001946"/>
    </source>
</evidence>
<keyword evidence="11 14" id="KW-0255">Endonuclease</keyword>
<evidence type="ECO:0000256" key="13">
    <source>
        <dbReference type="ARBA" id="ARBA00023211"/>
    </source>
</evidence>